<dbReference type="Gene3D" id="3.40.50.620">
    <property type="entry name" value="HUPs"/>
    <property type="match status" value="1"/>
</dbReference>
<proteinExistence type="predicted"/>
<dbReference type="GO" id="GO:0000270">
    <property type="term" value="P:peptidoglycan metabolic process"/>
    <property type="evidence" value="ECO:0007669"/>
    <property type="project" value="TreeGrafter"/>
</dbReference>
<dbReference type="GO" id="GO:0043164">
    <property type="term" value="P:Gram-negative-bacterium-type cell wall biogenesis"/>
    <property type="evidence" value="ECO:0007669"/>
    <property type="project" value="TreeGrafter"/>
</dbReference>
<dbReference type="InterPro" id="IPR051599">
    <property type="entry name" value="Cell_Envelope_Assoc"/>
</dbReference>
<gene>
    <name evidence="2" type="ORF">HH212_20670</name>
</gene>
<organism evidence="2 3">
    <name type="scientific">Massilia forsythiae</name>
    <dbReference type="NCBI Taxonomy" id="2728020"/>
    <lineage>
        <taxon>Bacteria</taxon>
        <taxon>Pseudomonadati</taxon>
        <taxon>Pseudomonadota</taxon>
        <taxon>Betaproteobacteria</taxon>
        <taxon>Burkholderiales</taxon>
        <taxon>Oxalobacteraceae</taxon>
        <taxon>Telluria group</taxon>
        <taxon>Massilia</taxon>
    </lineage>
</organism>
<dbReference type="InterPro" id="IPR014729">
    <property type="entry name" value="Rossmann-like_a/b/a_fold"/>
</dbReference>
<dbReference type="GO" id="GO:0005886">
    <property type="term" value="C:plasma membrane"/>
    <property type="evidence" value="ECO:0007669"/>
    <property type="project" value="TreeGrafter"/>
</dbReference>
<evidence type="ECO:0000313" key="2">
    <source>
        <dbReference type="EMBL" id="QJE02132.1"/>
    </source>
</evidence>
<feature type="domain" description="DUF218" evidence="1">
    <location>
        <begin position="38"/>
        <end position="142"/>
    </location>
</feature>
<reference evidence="2 3" key="1">
    <citation type="submission" date="2020-04" db="EMBL/GenBank/DDBJ databases">
        <title>Genome sequencing of novel species.</title>
        <authorList>
            <person name="Heo J."/>
            <person name="Kim S.-J."/>
            <person name="Kim J.-S."/>
            <person name="Hong S.-B."/>
            <person name="Kwon S.-W."/>
        </authorList>
    </citation>
    <scope>NUCLEOTIDE SEQUENCE [LARGE SCALE GENOMIC DNA]</scope>
    <source>
        <strain evidence="2 3">GN2-R2</strain>
    </source>
</reference>
<dbReference type="PANTHER" id="PTHR30336">
    <property type="entry name" value="INNER MEMBRANE PROTEIN, PROBABLE PERMEASE"/>
    <property type="match status" value="1"/>
</dbReference>
<dbReference type="PANTHER" id="PTHR30336:SF4">
    <property type="entry name" value="ENVELOPE BIOGENESIS FACTOR ELYC"/>
    <property type="match status" value="1"/>
</dbReference>
<name>A0A7Z2VZ95_9BURK</name>
<evidence type="ECO:0000313" key="3">
    <source>
        <dbReference type="Proteomes" id="UP000502415"/>
    </source>
</evidence>
<dbReference type="CDD" id="cd06259">
    <property type="entry name" value="YdcF-like"/>
    <property type="match status" value="1"/>
</dbReference>
<sequence length="196" mass="21007">MPDADLQRIADYMMPAFPPAPSDLGFLFGTRHGVDAFCEAAISLWNEGMFGRLLVSGGATAGIAQAEAEVIAGRLLRLGMPESALILESAATNTGENVRFGRAAVAAATDLAAIRSVVLIGKVCSARRYLMTMQRHWPGLRMSLCAVNYFGVPAARWHEDEAFRARILGEFGKIPGYLAQGFLAEVDGCAPYPASR</sequence>
<accession>A0A7Z2VZ95</accession>
<dbReference type="KEGG" id="mfy:HH212_20670"/>
<dbReference type="AlphaFoldDB" id="A0A7Z2VZ95"/>
<evidence type="ECO:0000259" key="1">
    <source>
        <dbReference type="Pfam" id="PF02698"/>
    </source>
</evidence>
<protein>
    <submittedName>
        <fullName evidence="2">YdcF family protein</fullName>
    </submittedName>
</protein>
<dbReference type="Pfam" id="PF02698">
    <property type="entry name" value="DUF218"/>
    <property type="match status" value="1"/>
</dbReference>
<dbReference type="InterPro" id="IPR003848">
    <property type="entry name" value="DUF218"/>
</dbReference>
<keyword evidence="3" id="KW-1185">Reference proteome</keyword>
<dbReference type="RefSeq" id="WP_170204219.1">
    <property type="nucleotide sequence ID" value="NZ_CP051685.1"/>
</dbReference>
<dbReference type="Proteomes" id="UP000502415">
    <property type="component" value="Chromosome"/>
</dbReference>
<dbReference type="EMBL" id="CP051685">
    <property type="protein sequence ID" value="QJE02132.1"/>
    <property type="molecule type" value="Genomic_DNA"/>
</dbReference>